<name>A0AAD4E3R2_9AGAM</name>
<gene>
    <name evidence="1" type="ORF">F5891DRAFT_496893</name>
</gene>
<organism evidence="1 2">
    <name type="scientific">Suillus fuscotomentosus</name>
    <dbReference type="NCBI Taxonomy" id="1912939"/>
    <lineage>
        <taxon>Eukaryota</taxon>
        <taxon>Fungi</taxon>
        <taxon>Dikarya</taxon>
        <taxon>Basidiomycota</taxon>
        <taxon>Agaricomycotina</taxon>
        <taxon>Agaricomycetes</taxon>
        <taxon>Agaricomycetidae</taxon>
        <taxon>Boletales</taxon>
        <taxon>Suillineae</taxon>
        <taxon>Suillaceae</taxon>
        <taxon>Suillus</taxon>
    </lineage>
</organism>
<accession>A0AAD4E3R2</accession>
<sequence length="247" mass="27886">MTWGNSAFKLDSVASSDHSRSFYWMTDASPSSRSFSIYAARLSSDSRCSFCRIALEPASSLFHSVRTLEGSCHTQPNIISASDFAHSRTAVYTQLQPISLFLPWTSLIRTPRFTCSSSLLSLPQPSHIHATQSTYSSSPFHYICSELRPFVHHGLHTASVVHYFLTLLIRALRFTRTSSLFLPWTSLNRAPRFTRSSAYYVTTSFPHRRFASNRTPSATSFTRGSYSNIHAWSVHDSSYASMHYDIS</sequence>
<dbReference type="EMBL" id="JABBWK010000042">
    <property type="protein sequence ID" value="KAG1897964.1"/>
    <property type="molecule type" value="Genomic_DNA"/>
</dbReference>
<evidence type="ECO:0000313" key="1">
    <source>
        <dbReference type="EMBL" id="KAG1897964.1"/>
    </source>
</evidence>
<comment type="caution">
    <text evidence="1">The sequence shown here is derived from an EMBL/GenBank/DDBJ whole genome shotgun (WGS) entry which is preliminary data.</text>
</comment>
<dbReference type="RefSeq" id="XP_041223540.1">
    <property type="nucleotide sequence ID" value="XM_041372030.1"/>
</dbReference>
<protein>
    <submittedName>
        <fullName evidence="1">Uncharacterized protein</fullName>
    </submittedName>
</protein>
<dbReference type="AlphaFoldDB" id="A0AAD4E3R2"/>
<reference evidence="1" key="1">
    <citation type="journal article" date="2020" name="New Phytol.">
        <title>Comparative genomics reveals dynamic genome evolution in host specialist ectomycorrhizal fungi.</title>
        <authorList>
            <person name="Lofgren L.A."/>
            <person name="Nguyen N.H."/>
            <person name="Vilgalys R."/>
            <person name="Ruytinx J."/>
            <person name="Liao H.L."/>
            <person name="Branco S."/>
            <person name="Kuo A."/>
            <person name="LaButti K."/>
            <person name="Lipzen A."/>
            <person name="Andreopoulos W."/>
            <person name="Pangilinan J."/>
            <person name="Riley R."/>
            <person name="Hundley H."/>
            <person name="Na H."/>
            <person name="Barry K."/>
            <person name="Grigoriev I.V."/>
            <person name="Stajich J.E."/>
            <person name="Kennedy P.G."/>
        </authorList>
    </citation>
    <scope>NUCLEOTIDE SEQUENCE</scope>
    <source>
        <strain evidence="1">FC203</strain>
    </source>
</reference>
<dbReference type="GeneID" id="64666328"/>
<evidence type="ECO:0000313" key="2">
    <source>
        <dbReference type="Proteomes" id="UP001195769"/>
    </source>
</evidence>
<keyword evidence="2" id="KW-1185">Reference proteome</keyword>
<proteinExistence type="predicted"/>
<dbReference type="Proteomes" id="UP001195769">
    <property type="component" value="Unassembled WGS sequence"/>
</dbReference>